<reference evidence="2 3" key="1">
    <citation type="submission" date="2018-10" db="EMBL/GenBank/DDBJ databases">
        <title>Improved assembly of the deer mouse Peromyscus maniculatus genome.</title>
        <authorList>
            <person name="Lassance J.-M."/>
            <person name="Hoekstra H.E."/>
        </authorList>
    </citation>
    <scope>NUCLEOTIDE SEQUENCE [LARGE SCALE GENOMIC DNA]</scope>
</reference>
<evidence type="ECO:0000256" key="1">
    <source>
        <dbReference type="SAM" id="MobiDB-lite"/>
    </source>
</evidence>
<dbReference type="Proteomes" id="UP000694547">
    <property type="component" value="Chromosome 3"/>
</dbReference>
<accession>A0A8C8U5V1</accession>
<protein>
    <submittedName>
        <fullName evidence="2">cDNA sequence BC048671</fullName>
    </submittedName>
</protein>
<feature type="region of interest" description="Disordered" evidence="1">
    <location>
        <begin position="110"/>
        <end position="137"/>
    </location>
</feature>
<feature type="region of interest" description="Disordered" evidence="1">
    <location>
        <begin position="62"/>
        <end position="89"/>
    </location>
</feature>
<dbReference type="OrthoDB" id="9630190at2759"/>
<organism evidence="2 3">
    <name type="scientific">Peromyscus maniculatus bairdii</name>
    <name type="common">Prairie deer mouse</name>
    <dbReference type="NCBI Taxonomy" id="230844"/>
    <lineage>
        <taxon>Eukaryota</taxon>
        <taxon>Metazoa</taxon>
        <taxon>Chordata</taxon>
        <taxon>Craniata</taxon>
        <taxon>Vertebrata</taxon>
        <taxon>Euteleostomi</taxon>
        <taxon>Mammalia</taxon>
        <taxon>Eutheria</taxon>
        <taxon>Euarchontoglires</taxon>
        <taxon>Glires</taxon>
        <taxon>Rodentia</taxon>
        <taxon>Myomorpha</taxon>
        <taxon>Muroidea</taxon>
        <taxon>Cricetidae</taxon>
        <taxon>Neotominae</taxon>
        <taxon>Peromyscus</taxon>
    </lineage>
</organism>
<dbReference type="Ensembl" id="ENSPEMT00000029555.2">
    <property type="protein sequence ID" value="ENSPEMP00000025170.2"/>
    <property type="gene ID" value="ENSPEMG00000021675.2"/>
</dbReference>
<dbReference type="AlphaFoldDB" id="A0A8C8U5V1"/>
<dbReference type="RefSeq" id="XP_015844653.2">
    <property type="nucleotide sequence ID" value="XM_015989167.2"/>
</dbReference>
<evidence type="ECO:0000313" key="3">
    <source>
        <dbReference type="Proteomes" id="UP000694547"/>
    </source>
</evidence>
<dbReference type="GO" id="GO:0005737">
    <property type="term" value="C:cytoplasm"/>
    <property type="evidence" value="ECO:0007669"/>
    <property type="project" value="Ensembl"/>
</dbReference>
<name>A0A8C8U5V1_PERMB</name>
<dbReference type="PANTHER" id="PTHR37875">
    <property type="entry name" value="HYPOTHETICAL PROTEIN LOC685964"/>
    <property type="match status" value="1"/>
</dbReference>
<sequence length="137" mass="15785">MESRGPKKPRRYKKRKMKSQERFIKKFPFRLSWLTEPSTAYLQSWKTKSNSLKDQLPLQKKLMPTRSIPPPGAGAPEFTSPFSFSSQPPQPPLCNLWELKLLSLRFPRQDLDKLPPPKANANQPYTSETSGPIESFP</sequence>
<proteinExistence type="predicted"/>
<feature type="compositionally biased region" description="Polar residues" evidence="1">
    <location>
        <begin position="120"/>
        <end position="137"/>
    </location>
</feature>
<dbReference type="InterPro" id="IPR038782">
    <property type="entry name" value="C3orf22"/>
</dbReference>
<reference evidence="2" key="3">
    <citation type="submission" date="2025-09" db="UniProtKB">
        <authorList>
            <consortium name="Ensembl"/>
        </authorList>
    </citation>
    <scope>IDENTIFICATION</scope>
</reference>
<gene>
    <name evidence="2" type="primary">C3H3orf22</name>
</gene>
<reference evidence="2" key="2">
    <citation type="submission" date="2025-08" db="UniProtKB">
        <authorList>
            <consortium name="Ensembl"/>
        </authorList>
    </citation>
    <scope>IDENTIFICATION</scope>
</reference>
<keyword evidence="3" id="KW-1185">Reference proteome</keyword>
<dbReference type="GeneTree" id="ENSGT00390000004778"/>
<dbReference type="PANTHER" id="PTHR37875:SF1">
    <property type="entry name" value="CHROMOSOME 3 OPEN READING FRAME 22"/>
    <property type="match status" value="1"/>
</dbReference>
<evidence type="ECO:0000313" key="2">
    <source>
        <dbReference type="Ensembl" id="ENSPEMP00000025170.2"/>
    </source>
</evidence>